<organism evidence="5 6">
    <name type="scientific">Armadillidium nasatum</name>
    <dbReference type="NCBI Taxonomy" id="96803"/>
    <lineage>
        <taxon>Eukaryota</taxon>
        <taxon>Metazoa</taxon>
        <taxon>Ecdysozoa</taxon>
        <taxon>Arthropoda</taxon>
        <taxon>Crustacea</taxon>
        <taxon>Multicrustacea</taxon>
        <taxon>Malacostraca</taxon>
        <taxon>Eumalacostraca</taxon>
        <taxon>Peracarida</taxon>
        <taxon>Isopoda</taxon>
        <taxon>Oniscidea</taxon>
        <taxon>Crinocheta</taxon>
        <taxon>Armadillidiidae</taxon>
        <taxon>Armadillidium</taxon>
    </lineage>
</organism>
<sequence length="413" mass="47613">MRRKYGQIFSMRIGSRFVVFLCEYKIIQEALQNPAFANRPDVLIFMGIGEDIHKNEQQQETLNALSLISHNKYSKLNASRLPNYRNQICSIVGVVGTNGVHWHSIRRFMLRHLRDLGMGKSKLVSAIHFEALELVQAFKEQDGKAVPITRAVAPAVINVLWQMVASKRYKLDDKDVIDFQNKLKDFEHSASGMIVVDIFPWLRSLIPEFILDRLSKKTKYLDLVNQLTTWFKTEVNNHMKTLDSTNPRDFIDEYLIEMEKQKDNPDNVMSCEKFMKFMIIKNEDLIGCISDLFTAGLETTTTTLNWAVIYLATFPEVQKKLHKEIDNVLPDGTPFTLQEKTRQELPYLEAFISEVLRYSSLAAFGGLHSGLINLYRNDNGGKRQCLGESLARMELFVFLATYLQYLEFSCPEN</sequence>
<dbReference type="EMBL" id="SEYY01000298">
    <property type="protein sequence ID" value="KAB7507563.1"/>
    <property type="molecule type" value="Genomic_DNA"/>
</dbReference>
<keyword evidence="4" id="KW-0503">Monooxygenase</keyword>
<comment type="similarity">
    <text evidence="1">Belongs to the cytochrome P450 family.</text>
</comment>
<proteinExistence type="inferred from homology"/>
<accession>A0A5N5TN04</accession>
<dbReference type="InterPro" id="IPR036396">
    <property type="entry name" value="Cyt_P450_sf"/>
</dbReference>
<dbReference type="Proteomes" id="UP000326759">
    <property type="component" value="Unassembled WGS sequence"/>
</dbReference>
<evidence type="ECO:0000313" key="5">
    <source>
        <dbReference type="EMBL" id="KAB7507563.1"/>
    </source>
</evidence>
<dbReference type="InterPro" id="IPR002401">
    <property type="entry name" value="Cyt_P450_E_grp-I"/>
</dbReference>
<dbReference type="AlphaFoldDB" id="A0A5N5TN04"/>
<keyword evidence="6" id="KW-1185">Reference proteome</keyword>
<dbReference type="GO" id="GO:0006805">
    <property type="term" value="P:xenobiotic metabolic process"/>
    <property type="evidence" value="ECO:0007669"/>
    <property type="project" value="TreeGrafter"/>
</dbReference>
<evidence type="ECO:0000256" key="2">
    <source>
        <dbReference type="ARBA" id="ARBA00022723"/>
    </source>
</evidence>
<dbReference type="PANTHER" id="PTHR24300">
    <property type="entry name" value="CYTOCHROME P450 508A4-RELATED"/>
    <property type="match status" value="1"/>
</dbReference>
<evidence type="ECO:0000256" key="4">
    <source>
        <dbReference type="ARBA" id="ARBA00023033"/>
    </source>
</evidence>
<keyword evidence="2" id="KW-0479">Metal-binding</keyword>
<dbReference type="GO" id="GO:0005737">
    <property type="term" value="C:cytoplasm"/>
    <property type="evidence" value="ECO:0007669"/>
    <property type="project" value="TreeGrafter"/>
</dbReference>
<dbReference type="PRINTS" id="PR00385">
    <property type="entry name" value="P450"/>
</dbReference>
<dbReference type="Pfam" id="PF00067">
    <property type="entry name" value="p450"/>
    <property type="match status" value="2"/>
</dbReference>
<keyword evidence="4" id="KW-0560">Oxidoreductase</keyword>
<dbReference type="PANTHER" id="PTHR24300:SF375">
    <property type="entry name" value="CYTOCHROME P450 FAMILY"/>
    <property type="match status" value="1"/>
</dbReference>
<name>A0A5N5TN04_9CRUS</name>
<dbReference type="GO" id="GO:0020037">
    <property type="term" value="F:heme binding"/>
    <property type="evidence" value="ECO:0007669"/>
    <property type="project" value="InterPro"/>
</dbReference>
<dbReference type="GO" id="GO:0005506">
    <property type="term" value="F:iron ion binding"/>
    <property type="evidence" value="ECO:0007669"/>
    <property type="project" value="InterPro"/>
</dbReference>
<dbReference type="PRINTS" id="PR00463">
    <property type="entry name" value="EP450I"/>
</dbReference>
<reference evidence="5 6" key="1">
    <citation type="journal article" date="2019" name="PLoS Biol.">
        <title>Sex chromosomes control vertical transmission of feminizing Wolbachia symbionts in an isopod.</title>
        <authorList>
            <person name="Becking T."/>
            <person name="Chebbi M.A."/>
            <person name="Giraud I."/>
            <person name="Moumen B."/>
            <person name="Laverre T."/>
            <person name="Caubet Y."/>
            <person name="Peccoud J."/>
            <person name="Gilbert C."/>
            <person name="Cordaux R."/>
        </authorList>
    </citation>
    <scope>NUCLEOTIDE SEQUENCE [LARGE SCALE GENOMIC DNA]</scope>
    <source>
        <strain evidence="5">ANa2</strain>
        <tissue evidence="5">Whole body excluding digestive tract and cuticle</tissue>
    </source>
</reference>
<keyword evidence="3" id="KW-0408">Iron</keyword>
<dbReference type="OrthoDB" id="1055148at2759"/>
<dbReference type="Gene3D" id="1.10.630.10">
    <property type="entry name" value="Cytochrome P450"/>
    <property type="match status" value="2"/>
</dbReference>
<evidence type="ECO:0000313" key="6">
    <source>
        <dbReference type="Proteomes" id="UP000326759"/>
    </source>
</evidence>
<evidence type="ECO:0008006" key="7">
    <source>
        <dbReference type="Google" id="ProtNLM"/>
    </source>
</evidence>
<dbReference type="GO" id="GO:0006082">
    <property type="term" value="P:organic acid metabolic process"/>
    <property type="evidence" value="ECO:0007669"/>
    <property type="project" value="TreeGrafter"/>
</dbReference>
<protein>
    <recommendedName>
        <fullName evidence="7">Cytochrome P450 2L1</fullName>
    </recommendedName>
</protein>
<evidence type="ECO:0000256" key="1">
    <source>
        <dbReference type="ARBA" id="ARBA00010617"/>
    </source>
</evidence>
<dbReference type="SUPFAM" id="SSF48264">
    <property type="entry name" value="Cytochrome P450"/>
    <property type="match status" value="1"/>
</dbReference>
<comment type="caution">
    <text evidence="5">The sequence shown here is derived from an EMBL/GenBank/DDBJ whole genome shotgun (WGS) entry which is preliminary data.</text>
</comment>
<gene>
    <name evidence="5" type="ORF">Anas_03198</name>
</gene>
<dbReference type="GO" id="GO:0016712">
    <property type="term" value="F:oxidoreductase activity, acting on paired donors, with incorporation or reduction of molecular oxygen, reduced flavin or flavoprotein as one donor, and incorporation of one atom of oxygen"/>
    <property type="evidence" value="ECO:0007669"/>
    <property type="project" value="TreeGrafter"/>
</dbReference>
<evidence type="ECO:0000256" key="3">
    <source>
        <dbReference type="ARBA" id="ARBA00023004"/>
    </source>
</evidence>
<dbReference type="InterPro" id="IPR050182">
    <property type="entry name" value="Cytochrome_P450_fam2"/>
</dbReference>
<dbReference type="InterPro" id="IPR001128">
    <property type="entry name" value="Cyt_P450"/>
</dbReference>